<organism evidence="2 3">
    <name type="scientific">Caerostris extrusa</name>
    <name type="common">Bark spider</name>
    <name type="synonym">Caerostris bankana</name>
    <dbReference type="NCBI Taxonomy" id="172846"/>
    <lineage>
        <taxon>Eukaryota</taxon>
        <taxon>Metazoa</taxon>
        <taxon>Ecdysozoa</taxon>
        <taxon>Arthropoda</taxon>
        <taxon>Chelicerata</taxon>
        <taxon>Arachnida</taxon>
        <taxon>Araneae</taxon>
        <taxon>Araneomorphae</taxon>
        <taxon>Entelegynae</taxon>
        <taxon>Araneoidea</taxon>
        <taxon>Araneidae</taxon>
        <taxon>Caerostris</taxon>
    </lineage>
</organism>
<comment type="caution">
    <text evidence="2">The sequence shown here is derived from an EMBL/GenBank/DDBJ whole genome shotgun (WGS) entry which is preliminary data.</text>
</comment>
<reference evidence="2 3" key="1">
    <citation type="submission" date="2021-06" db="EMBL/GenBank/DDBJ databases">
        <title>Caerostris extrusa draft genome.</title>
        <authorList>
            <person name="Kono N."/>
            <person name="Arakawa K."/>
        </authorList>
    </citation>
    <scope>NUCLEOTIDE SEQUENCE [LARGE SCALE GENOMIC DNA]</scope>
</reference>
<dbReference type="EMBL" id="BPLR01017054">
    <property type="protein sequence ID" value="GIY88353.1"/>
    <property type="molecule type" value="Genomic_DNA"/>
</dbReference>
<proteinExistence type="predicted"/>
<feature type="region of interest" description="Disordered" evidence="1">
    <location>
        <begin position="148"/>
        <end position="170"/>
    </location>
</feature>
<name>A0AAV4X3K5_CAEEX</name>
<accession>A0AAV4X3K5</accession>
<feature type="compositionally biased region" description="Polar residues" evidence="1">
    <location>
        <begin position="21"/>
        <end position="41"/>
    </location>
</feature>
<feature type="region of interest" description="Disordered" evidence="1">
    <location>
        <begin position="1"/>
        <end position="90"/>
    </location>
</feature>
<keyword evidence="3" id="KW-1185">Reference proteome</keyword>
<protein>
    <submittedName>
        <fullName evidence="2">Uncharacterized protein</fullName>
    </submittedName>
</protein>
<dbReference type="Proteomes" id="UP001054945">
    <property type="component" value="Unassembled WGS sequence"/>
</dbReference>
<evidence type="ECO:0000313" key="3">
    <source>
        <dbReference type="Proteomes" id="UP001054945"/>
    </source>
</evidence>
<sequence>MKQNGPEKGGEIFEPTLPNLFPSNSNQSGPEKGEISSSQQYKIHFLKCQHSREDRAQETTKINSETIMTSTNSENESSNENTNIINDNPENNIRTKINTEVIATEETPSLSSVIKYLHETTISSEDSQTNKPVKFEDNIPLSVNTEKSKLEKDSELNSATHEKSQSNSLTKEKIKLLQPYSLMDVISNVFKAPGYDSEVHSSFLKEQADYSDDEKTMTIVKRSADGSFKMQNLKMELLTIIIRQINLRRSLTFCRRKKLFIITNRLLLKSLI</sequence>
<evidence type="ECO:0000313" key="2">
    <source>
        <dbReference type="EMBL" id="GIY88353.1"/>
    </source>
</evidence>
<dbReference type="AlphaFoldDB" id="A0AAV4X3K5"/>
<evidence type="ECO:0000256" key="1">
    <source>
        <dbReference type="SAM" id="MobiDB-lite"/>
    </source>
</evidence>
<feature type="compositionally biased region" description="Low complexity" evidence="1">
    <location>
        <begin position="62"/>
        <end position="90"/>
    </location>
</feature>
<gene>
    <name evidence="2" type="primary">AVEN_150302_1</name>
    <name evidence="2" type="ORF">CEXT_317891</name>
</gene>